<dbReference type="RefSeq" id="YP_009151062.1">
    <property type="nucleotide sequence ID" value="NC_027366.1"/>
</dbReference>
<dbReference type="OrthoDB" id="35366at10239"/>
<dbReference type="Proteomes" id="UP000030206">
    <property type="component" value="Segment"/>
</dbReference>
<evidence type="ECO:0000313" key="2">
    <source>
        <dbReference type="Proteomes" id="UP000030206"/>
    </source>
</evidence>
<dbReference type="GeneID" id="24607002"/>
<reference evidence="1 2" key="1">
    <citation type="submission" date="2014-07" db="EMBL/GenBank/DDBJ databases">
        <title>Complete Genome of Bacillus megaterium Myophage Mater.</title>
        <authorList>
            <person name="Lancaster J.C."/>
            <person name="Hodde M.K."/>
            <person name="Hernandez A.C."/>
            <person name="Everett G.F.K."/>
        </authorList>
    </citation>
    <scope>NUCLEOTIDE SEQUENCE [LARGE SCALE GENOMIC DNA]</scope>
</reference>
<proteinExistence type="predicted"/>
<gene>
    <name evidence="1" type="ORF">CPT_Mater103</name>
</gene>
<keyword evidence="2" id="KW-1185">Reference proteome</keyword>
<sequence length="98" mass="11345">MFAEKKIHIFDKEAIKVGSFITFCKVMKDYDDGRIVWDEYNPQNAIVNIVTETYIEVHTINRQHHIYINKLVGSPAFDETAHGDFYKILGTIPNAVKE</sequence>
<dbReference type="KEGG" id="vg:24607002"/>
<evidence type="ECO:0000313" key="1">
    <source>
        <dbReference type="EMBL" id="AIW03260.1"/>
    </source>
</evidence>
<protein>
    <submittedName>
        <fullName evidence="1">Uncharacterized protein</fullName>
    </submittedName>
</protein>
<dbReference type="EMBL" id="KM236245">
    <property type="protein sequence ID" value="AIW03260.1"/>
    <property type="molecule type" value="Genomic_DNA"/>
</dbReference>
<name>A0A0A0RMH4_9CAUD</name>
<organism evidence="1 2">
    <name type="scientific">Bacillus phage Mater</name>
    <dbReference type="NCBI Taxonomy" id="1540090"/>
    <lineage>
        <taxon>Viruses</taxon>
        <taxon>Duplodnaviria</taxon>
        <taxon>Heunggongvirae</taxon>
        <taxon>Uroviricota</taxon>
        <taxon>Caudoviricetes</taxon>
        <taxon>Herelleviridae</taxon>
        <taxon>Bastillevirinae</taxon>
        <taxon>Matervirus</taxon>
        <taxon>Matervirus mater</taxon>
    </lineage>
</organism>
<accession>A0A0A0RMH4</accession>